<accession>A0A6A5KHD7</accession>
<name>A0A6A5KHD7_9PLEO</name>
<gene>
    <name evidence="2" type="ORF">BDW02DRAFT_567876</name>
</gene>
<protein>
    <submittedName>
        <fullName evidence="2">Uncharacterized protein</fullName>
    </submittedName>
</protein>
<dbReference type="Proteomes" id="UP000800040">
    <property type="component" value="Unassembled WGS sequence"/>
</dbReference>
<evidence type="ECO:0000256" key="1">
    <source>
        <dbReference type="SAM" id="MobiDB-lite"/>
    </source>
</evidence>
<organism evidence="2 3">
    <name type="scientific">Decorospora gaudefroyi</name>
    <dbReference type="NCBI Taxonomy" id="184978"/>
    <lineage>
        <taxon>Eukaryota</taxon>
        <taxon>Fungi</taxon>
        <taxon>Dikarya</taxon>
        <taxon>Ascomycota</taxon>
        <taxon>Pezizomycotina</taxon>
        <taxon>Dothideomycetes</taxon>
        <taxon>Pleosporomycetidae</taxon>
        <taxon>Pleosporales</taxon>
        <taxon>Pleosporineae</taxon>
        <taxon>Pleosporaceae</taxon>
        <taxon>Decorospora</taxon>
    </lineage>
</organism>
<sequence length="55" mass="6034">MSPKGPTSLVPYELPSASTYLPLRDPSKRTAAKNIHTSRLPRAPTPHPKRVQAQS</sequence>
<dbReference type="AlphaFoldDB" id="A0A6A5KHD7"/>
<evidence type="ECO:0000313" key="3">
    <source>
        <dbReference type="Proteomes" id="UP000800040"/>
    </source>
</evidence>
<proteinExistence type="predicted"/>
<evidence type="ECO:0000313" key="2">
    <source>
        <dbReference type="EMBL" id="KAF1835550.1"/>
    </source>
</evidence>
<feature type="region of interest" description="Disordered" evidence="1">
    <location>
        <begin position="18"/>
        <end position="55"/>
    </location>
</feature>
<dbReference type="EMBL" id="ML975285">
    <property type="protein sequence ID" value="KAF1835550.1"/>
    <property type="molecule type" value="Genomic_DNA"/>
</dbReference>
<reference evidence="2" key="1">
    <citation type="submission" date="2020-01" db="EMBL/GenBank/DDBJ databases">
        <authorList>
            <consortium name="DOE Joint Genome Institute"/>
            <person name="Haridas S."/>
            <person name="Albert R."/>
            <person name="Binder M."/>
            <person name="Bloem J."/>
            <person name="Labutti K."/>
            <person name="Salamov A."/>
            <person name="Andreopoulos B."/>
            <person name="Baker S.E."/>
            <person name="Barry K."/>
            <person name="Bills G."/>
            <person name="Bluhm B.H."/>
            <person name="Cannon C."/>
            <person name="Castanera R."/>
            <person name="Culley D.E."/>
            <person name="Daum C."/>
            <person name="Ezra D."/>
            <person name="Gonzalez J.B."/>
            <person name="Henrissat B."/>
            <person name="Kuo A."/>
            <person name="Liang C."/>
            <person name="Lipzen A."/>
            <person name="Lutzoni F."/>
            <person name="Magnuson J."/>
            <person name="Mondo S."/>
            <person name="Nolan M."/>
            <person name="Ohm R."/>
            <person name="Pangilinan J."/>
            <person name="Park H.-J."/>
            <person name="Ramirez L."/>
            <person name="Alfaro M."/>
            <person name="Sun H."/>
            <person name="Tritt A."/>
            <person name="Yoshinaga Y."/>
            <person name="Zwiers L.-H."/>
            <person name="Turgeon B.G."/>
            <person name="Goodwin S.B."/>
            <person name="Spatafora J.W."/>
            <person name="Crous P.W."/>
            <person name="Grigoriev I.V."/>
        </authorList>
    </citation>
    <scope>NUCLEOTIDE SEQUENCE</scope>
    <source>
        <strain evidence="2">P77</strain>
    </source>
</reference>
<keyword evidence="3" id="KW-1185">Reference proteome</keyword>